<feature type="region of interest" description="Disordered" evidence="1">
    <location>
        <begin position="218"/>
        <end position="237"/>
    </location>
</feature>
<proteinExistence type="predicted"/>
<gene>
    <name evidence="2" type="ORF">Scaly_0256700</name>
</gene>
<feature type="compositionally biased region" description="Basic residues" evidence="1">
    <location>
        <begin position="249"/>
        <end position="260"/>
    </location>
</feature>
<feature type="region of interest" description="Disordered" evidence="1">
    <location>
        <begin position="339"/>
        <end position="385"/>
    </location>
</feature>
<sequence length="385" mass="43744">MYWVTALMLLMKNILDYHMLLDEGNRIFSFALETDYGVEWGDGKRNFYPKPAKRGKKEGGLGFRDLRAFNLAMLAKQGWRILTNPNLLLSKIFKARYFPKVDFMQAKKGYNSSYTWRCILEGRQVMKEGIGVVARDHERRILDWRIATVLGITNPEHGGAIAARMAAEFANQMDWRSCVMEDFVSVLYSHVKRLANRAAHCLVQATFSYKRRVFSLPQKNQAKQGKEDITSKGRSKVKLAKTIASSRGLRARSPPKKKSNNRTTRSGTKTTKGRKSRGSGIKPPLPPVLQITHEILQQLVKYTSTQAASRAVAMYTAKHAALLRTLRYPHSGVRVNVVPENNKLRPVDQQEGNHLNEEIESRPSLPEDALPPPPPRDTPPRKRRP</sequence>
<dbReference type="EMBL" id="JACGWM010000002">
    <property type="protein sequence ID" value="KAL0388996.1"/>
    <property type="molecule type" value="Genomic_DNA"/>
</dbReference>
<organism evidence="2">
    <name type="scientific">Sesamum calycinum</name>
    <dbReference type="NCBI Taxonomy" id="2727403"/>
    <lineage>
        <taxon>Eukaryota</taxon>
        <taxon>Viridiplantae</taxon>
        <taxon>Streptophyta</taxon>
        <taxon>Embryophyta</taxon>
        <taxon>Tracheophyta</taxon>
        <taxon>Spermatophyta</taxon>
        <taxon>Magnoliopsida</taxon>
        <taxon>eudicotyledons</taxon>
        <taxon>Gunneridae</taxon>
        <taxon>Pentapetalae</taxon>
        <taxon>asterids</taxon>
        <taxon>lamiids</taxon>
        <taxon>Lamiales</taxon>
        <taxon>Pedaliaceae</taxon>
        <taxon>Sesamum</taxon>
    </lineage>
</organism>
<accession>A0AAW2SBB3</accession>
<reference evidence="2" key="2">
    <citation type="journal article" date="2024" name="Plant">
        <title>Genomic evolution and insights into agronomic trait innovations of Sesamum species.</title>
        <authorList>
            <person name="Miao H."/>
            <person name="Wang L."/>
            <person name="Qu L."/>
            <person name="Liu H."/>
            <person name="Sun Y."/>
            <person name="Le M."/>
            <person name="Wang Q."/>
            <person name="Wei S."/>
            <person name="Zheng Y."/>
            <person name="Lin W."/>
            <person name="Duan Y."/>
            <person name="Cao H."/>
            <person name="Xiong S."/>
            <person name="Wang X."/>
            <person name="Wei L."/>
            <person name="Li C."/>
            <person name="Ma Q."/>
            <person name="Ju M."/>
            <person name="Zhao R."/>
            <person name="Li G."/>
            <person name="Mu C."/>
            <person name="Tian Q."/>
            <person name="Mei H."/>
            <person name="Zhang T."/>
            <person name="Gao T."/>
            <person name="Zhang H."/>
        </authorList>
    </citation>
    <scope>NUCLEOTIDE SEQUENCE</scope>
    <source>
        <strain evidence="2">KEN8</strain>
    </source>
</reference>
<dbReference type="AlphaFoldDB" id="A0AAW2SBB3"/>
<evidence type="ECO:0000313" key="2">
    <source>
        <dbReference type="EMBL" id="KAL0388996.1"/>
    </source>
</evidence>
<reference evidence="2" key="1">
    <citation type="submission" date="2020-06" db="EMBL/GenBank/DDBJ databases">
        <authorList>
            <person name="Li T."/>
            <person name="Hu X."/>
            <person name="Zhang T."/>
            <person name="Song X."/>
            <person name="Zhang H."/>
            <person name="Dai N."/>
            <person name="Sheng W."/>
            <person name="Hou X."/>
            <person name="Wei L."/>
        </authorList>
    </citation>
    <scope>NUCLEOTIDE SEQUENCE</scope>
    <source>
        <strain evidence="2">KEN8</strain>
        <tissue evidence="2">Leaf</tissue>
    </source>
</reference>
<feature type="region of interest" description="Disordered" evidence="1">
    <location>
        <begin position="242"/>
        <end position="287"/>
    </location>
</feature>
<protein>
    <submittedName>
        <fullName evidence="2">Uncharacterized protein</fullName>
    </submittedName>
</protein>
<evidence type="ECO:0000256" key="1">
    <source>
        <dbReference type="SAM" id="MobiDB-lite"/>
    </source>
</evidence>
<name>A0AAW2SBB3_9LAMI</name>
<comment type="caution">
    <text evidence="2">The sequence shown here is derived from an EMBL/GenBank/DDBJ whole genome shotgun (WGS) entry which is preliminary data.</text>
</comment>